<keyword evidence="9 15" id="KW-0418">Kinase</keyword>
<dbReference type="PANTHER" id="PTHR11817">
    <property type="entry name" value="PYRUVATE KINASE"/>
    <property type="match status" value="1"/>
</dbReference>
<protein>
    <recommendedName>
        <fullName evidence="5 15">Pyruvate kinase</fullName>
        <ecNumber evidence="5 15">2.7.1.40</ecNumber>
    </recommendedName>
</protein>
<dbReference type="UniPathway" id="UPA00109">
    <property type="reaction ID" value="UER00188"/>
</dbReference>
<evidence type="ECO:0000256" key="9">
    <source>
        <dbReference type="ARBA" id="ARBA00022777"/>
    </source>
</evidence>
<dbReference type="SUPFAM" id="SSF51621">
    <property type="entry name" value="Phosphoenolpyruvate/pyruvate domain"/>
    <property type="match status" value="1"/>
</dbReference>
<dbReference type="InterPro" id="IPR015813">
    <property type="entry name" value="Pyrv/PenolPyrv_kinase-like_dom"/>
</dbReference>
<dbReference type="Gene3D" id="3.20.20.60">
    <property type="entry name" value="Phosphoenolpyruvate-binding domains"/>
    <property type="match status" value="1"/>
</dbReference>
<comment type="catalytic activity">
    <reaction evidence="15">
        <text>pyruvate + ATP = phosphoenolpyruvate + ADP + H(+)</text>
        <dbReference type="Rhea" id="RHEA:18157"/>
        <dbReference type="ChEBI" id="CHEBI:15361"/>
        <dbReference type="ChEBI" id="CHEBI:15378"/>
        <dbReference type="ChEBI" id="CHEBI:30616"/>
        <dbReference type="ChEBI" id="CHEBI:58702"/>
        <dbReference type="ChEBI" id="CHEBI:456216"/>
        <dbReference type="EC" id="2.7.1.40"/>
    </reaction>
</comment>
<dbReference type="InterPro" id="IPR036918">
    <property type="entry name" value="Pyrv_Knase_C_sf"/>
</dbReference>
<dbReference type="Gene3D" id="2.40.33.10">
    <property type="entry name" value="PK beta-barrel domain-like"/>
    <property type="match status" value="1"/>
</dbReference>
<keyword evidence="13 15" id="KW-0324">Glycolysis</keyword>
<feature type="domain" description="Pyruvate kinase C-terminal" evidence="17">
    <location>
        <begin position="340"/>
        <end position="458"/>
    </location>
</feature>
<keyword evidence="12" id="KW-0630">Potassium</keyword>
<evidence type="ECO:0000256" key="2">
    <source>
        <dbReference type="ARBA" id="ARBA00001958"/>
    </source>
</evidence>
<dbReference type="InterPro" id="IPR011037">
    <property type="entry name" value="Pyrv_Knase-like_insert_dom_sf"/>
</dbReference>
<dbReference type="InterPro" id="IPR015806">
    <property type="entry name" value="Pyrv_Knase_insert_dom_sf"/>
</dbReference>
<evidence type="ECO:0000256" key="5">
    <source>
        <dbReference type="ARBA" id="ARBA00012142"/>
    </source>
</evidence>
<proteinExistence type="evidence at transcript level"/>
<comment type="similarity">
    <text evidence="4 15">Belongs to the pyruvate kinase family.</text>
</comment>
<dbReference type="InterPro" id="IPR018209">
    <property type="entry name" value="Pyrv_Knase_AS"/>
</dbReference>
<sequence length="464" mass="51241">MNIARMNFSHGDHEYHGGTIKNVREAESSFDFCRCIGIALDTKGPEIRTGLLAGGGSAEVELVTGGKIRVTLDDKFKEQGTKEQIYADYKNMTKVLEEGGLIFLDDGLIALEVVSIGDDYLDCKIVNGGSLGSRKGVNLPNADVDLPALSEKDKKDLHFGVEQGVEMVFASFIRKPEDVRDVRKELGEQGKNILIISKIENQEGVRNFDEILEVSDGIMVARGDLGIEIPAEKVFLAQKMMISRCNKIGRPSICATQMLESMVSNPRPTRAETSDVANAVLDGADCVMLSGETAKGKYPVKSVRMMHNIIREAESAVFHKQMFEELTREVELPSSPSLTTAIAAVEASYKCLAGAIIVLTKTGRSAHQLSRFRPLAPILAVTRNIKVARQLHLHRGCFPCLFSEPEKPDRVWSEDIDKRVKFAVMTGKNRRFFEEDTPIIVVTGWRMGPGSTNNMRIISSSDYN</sequence>
<evidence type="ECO:0000256" key="10">
    <source>
        <dbReference type="ARBA" id="ARBA00022840"/>
    </source>
</evidence>
<dbReference type="Pfam" id="PF00224">
    <property type="entry name" value="PK"/>
    <property type="match status" value="1"/>
</dbReference>
<dbReference type="AlphaFoldDB" id="A0A0P0GQZ0"/>
<dbReference type="InterPro" id="IPR040442">
    <property type="entry name" value="Pyrv_kinase-like_dom_sf"/>
</dbReference>
<reference evidence="18" key="1">
    <citation type="submission" date="2015-09" db="EMBL/GenBank/DDBJ databases">
        <title>Molecular characterization and activities of enzymes involved in glycolysis and their gene expression profile in different tissues of sea cucumber Apostichopus japonicus during aestivation.</title>
        <authorList>
            <person name="Xiang X."/>
        </authorList>
    </citation>
    <scope>NUCLEOTIDE SEQUENCE</scope>
</reference>
<dbReference type="PROSITE" id="PS00110">
    <property type="entry name" value="PYRUVATE_KINASE"/>
    <property type="match status" value="1"/>
</dbReference>
<dbReference type="FunFam" id="2.40.33.10:FF:000023">
    <property type="entry name" value="Pyruvate kinase PKM"/>
    <property type="match status" value="1"/>
</dbReference>
<accession>A0A0P0GQZ0</accession>
<dbReference type="GO" id="GO:0005524">
    <property type="term" value="F:ATP binding"/>
    <property type="evidence" value="ECO:0007669"/>
    <property type="project" value="UniProtKB-KW"/>
</dbReference>
<evidence type="ECO:0000256" key="8">
    <source>
        <dbReference type="ARBA" id="ARBA00022741"/>
    </source>
</evidence>
<evidence type="ECO:0000256" key="7">
    <source>
        <dbReference type="ARBA" id="ARBA00022723"/>
    </source>
</evidence>
<dbReference type="CDD" id="cd00288">
    <property type="entry name" value="Pyruvate_Kinase"/>
    <property type="match status" value="1"/>
</dbReference>
<dbReference type="SUPFAM" id="SSF52935">
    <property type="entry name" value="PK C-terminal domain-like"/>
    <property type="match status" value="1"/>
</dbReference>
<evidence type="ECO:0000256" key="6">
    <source>
        <dbReference type="ARBA" id="ARBA00022679"/>
    </source>
</evidence>
<dbReference type="InterPro" id="IPR015793">
    <property type="entry name" value="Pyrv_Knase_brl"/>
</dbReference>
<dbReference type="FunFam" id="3.20.20.60:FF:000025">
    <property type="entry name" value="Pyruvate kinase"/>
    <property type="match status" value="1"/>
</dbReference>
<dbReference type="EC" id="2.7.1.40" evidence="5 15"/>
<evidence type="ECO:0000256" key="15">
    <source>
        <dbReference type="RuleBase" id="RU000504"/>
    </source>
</evidence>
<keyword evidence="8" id="KW-0547">Nucleotide-binding</keyword>
<keyword evidence="10" id="KW-0067">ATP-binding</keyword>
<comment type="cofactor">
    <cofactor evidence="1">
        <name>Mg(2+)</name>
        <dbReference type="ChEBI" id="CHEBI:18420"/>
    </cofactor>
</comment>
<evidence type="ECO:0000256" key="13">
    <source>
        <dbReference type="ARBA" id="ARBA00023152"/>
    </source>
</evidence>
<evidence type="ECO:0000256" key="4">
    <source>
        <dbReference type="ARBA" id="ARBA00008663"/>
    </source>
</evidence>
<evidence type="ECO:0000313" key="18">
    <source>
        <dbReference type="EMBL" id="ALJ77068.1"/>
    </source>
</evidence>
<dbReference type="EMBL" id="KT779930">
    <property type="protein sequence ID" value="ALJ77068.1"/>
    <property type="molecule type" value="mRNA"/>
</dbReference>
<evidence type="ECO:0000259" key="16">
    <source>
        <dbReference type="Pfam" id="PF00224"/>
    </source>
</evidence>
<keyword evidence="7" id="KW-0479">Metal-binding</keyword>
<keyword evidence="14 18" id="KW-0670">Pyruvate</keyword>
<keyword evidence="6 15" id="KW-0808">Transferase</keyword>
<dbReference type="Pfam" id="PF02887">
    <property type="entry name" value="PK_C"/>
    <property type="match status" value="1"/>
</dbReference>
<dbReference type="InterPro" id="IPR015795">
    <property type="entry name" value="Pyrv_Knase_C"/>
</dbReference>
<evidence type="ECO:0000256" key="3">
    <source>
        <dbReference type="ARBA" id="ARBA00004997"/>
    </source>
</evidence>
<dbReference type="FunFam" id="3.40.1380.20:FF:000001">
    <property type="entry name" value="Pyruvate kinase"/>
    <property type="match status" value="1"/>
</dbReference>
<comment type="pathway">
    <text evidence="3 15">Carbohydrate degradation; glycolysis; pyruvate from D-glyceraldehyde 3-phosphate: step 5/5.</text>
</comment>
<dbReference type="Gene3D" id="3.40.1380.20">
    <property type="entry name" value="Pyruvate kinase, C-terminal domain"/>
    <property type="match status" value="1"/>
</dbReference>
<dbReference type="SMR" id="A0A0P0GQZ0"/>
<evidence type="ECO:0000256" key="11">
    <source>
        <dbReference type="ARBA" id="ARBA00022842"/>
    </source>
</evidence>
<dbReference type="NCBIfam" id="NF004978">
    <property type="entry name" value="PRK06354.1"/>
    <property type="match status" value="1"/>
</dbReference>
<dbReference type="GO" id="GO:0000287">
    <property type="term" value="F:magnesium ion binding"/>
    <property type="evidence" value="ECO:0007669"/>
    <property type="project" value="InterPro"/>
</dbReference>
<dbReference type="NCBIfam" id="NF004491">
    <property type="entry name" value="PRK05826.1"/>
    <property type="match status" value="1"/>
</dbReference>
<dbReference type="GO" id="GO:0016301">
    <property type="term" value="F:kinase activity"/>
    <property type="evidence" value="ECO:0007669"/>
    <property type="project" value="UniProtKB-KW"/>
</dbReference>
<evidence type="ECO:0000259" key="17">
    <source>
        <dbReference type="Pfam" id="PF02887"/>
    </source>
</evidence>
<evidence type="ECO:0000256" key="12">
    <source>
        <dbReference type="ARBA" id="ARBA00022958"/>
    </source>
</evidence>
<dbReference type="GO" id="GO:0004743">
    <property type="term" value="F:pyruvate kinase activity"/>
    <property type="evidence" value="ECO:0007669"/>
    <property type="project" value="UniProtKB-EC"/>
</dbReference>
<keyword evidence="11 15" id="KW-0460">Magnesium</keyword>
<feature type="domain" description="Pyruvate kinase barrel" evidence="16">
    <location>
        <begin position="1"/>
        <end position="303"/>
    </location>
</feature>
<dbReference type="PRINTS" id="PR01050">
    <property type="entry name" value="PYRUVTKNASE"/>
</dbReference>
<dbReference type="GO" id="GO:0030955">
    <property type="term" value="F:potassium ion binding"/>
    <property type="evidence" value="ECO:0007669"/>
    <property type="project" value="InterPro"/>
</dbReference>
<dbReference type="NCBIfam" id="TIGR01064">
    <property type="entry name" value="pyruv_kin"/>
    <property type="match status" value="1"/>
</dbReference>
<evidence type="ECO:0000256" key="1">
    <source>
        <dbReference type="ARBA" id="ARBA00001946"/>
    </source>
</evidence>
<dbReference type="InterPro" id="IPR001697">
    <property type="entry name" value="Pyr_Knase"/>
</dbReference>
<evidence type="ECO:0000256" key="14">
    <source>
        <dbReference type="ARBA" id="ARBA00023317"/>
    </source>
</evidence>
<comment type="cofactor">
    <cofactor evidence="2">
        <name>K(+)</name>
        <dbReference type="ChEBI" id="CHEBI:29103"/>
    </cofactor>
</comment>
<dbReference type="SUPFAM" id="SSF50800">
    <property type="entry name" value="PK beta-barrel domain-like"/>
    <property type="match status" value="1"/>
</dbReference>
<name>A0A0P0GQZ0_STIJA</name>
<organism evidence="18">
    <name type="scientific">Stichopus japonicus</name>
    <name type="common">Sea cucumber</name>
    <dbReference type="NCBI Taxonomy" id="307972"/>
    <lineage>
        <taxon>Eukaryota</taxon>
        <taxon>Metazoa</taxon>
        <taxon>Echinodermata</taxon>
        <taxon>Eleutherozoa</taxon>
        <taxon>Echinozoa</taxon>
        <taxon>Holothuroidea</taxon>
        <taxon>Aspidochirotacea</taxon>
        <taxon>Aspidochirotida</taxon>
        <taxon>Stichopodidae</taxon>
        <taxon>Apostichopus</taxon>
    </lineage>
</organism>